<dbReference type="PRINTS" id="PR00109">
    <property type="entry name" value="TYRKINASE"/>
</dbReference>
<keyword evidence="1" id="KW-0472">Membrane</keyword>
<dbReference type="WBParaSite" id="MBELARI_LOCUS6415">
    <property type="protein sequence ID" value="MBELARI_LOCUS6415"/>
    <property type="gene ID" value="MBELARI_LOCUS6415"/>
</dbReference>
<keyword evidence="4" id="KW-1185">Reference proteome</keyword>
<protein>
    <recommendedName>
        <fullName evidence="3">Protein kinase domain-containing protein</fullName>
    </recommendedName>
</protein>
<dbReference type="PROSITE" id="PS50011">
    <property type="entry name" value="PROTEIN_KINASE_DOM"/>
    <property type="match status" value="1"/>
</dbReference>
<dbReference type="InterPro" id="IPR000719">
    <property type="entry name" value="Prot_kinase_dom"/>
</dbReference>
<keyword evidence="2" id="KW-0732">Signal</keyword>
<dbReference type="Proteomes" id="UP000887575">
    <property type="component" value="Unassembled WGS sequence"/>
</dbReference>
<proteinExistence type="predicted"/>
<feature type="domain" description="Protein kinase" evidence="3">
    <location>
        <begin position="59"/>
        <end position="331"/>
    </location>
</feature>
<reference evidence="5" key="1">
    <citation type="submission" date="2024-02" db="UniProtKB">
        <authorList>
            <consortium name="WormBaseParasite"/>
        </authorList>
    </citation>
    <scope>IDENTIFICATION</scope>
</reference>
<name>A0AAF3FJU9_9BILA</name>
<dbReference type="AlphaFoldDB" id="A0AAF3FJU9"/>
<dbReference type="PANTHER" id="PTHR24416">
    <property type="entry name" value="TYROSINE-PROTEIN KINASE RECEPTOR"/>
    <property type="match status" value="1"/>
</dbReference>
<evidence type="ECO:0000256" key="2">
    <source>
        <dbReference type="SAM" id="SignalP"/>
    </source>
</evidence>
<keyword evidence="1" id="KW-0812">Transmembrane</keyword>
<dbReference type="PANTHER" id="PTHR24416:SF600">
    <property type="entry name" value="PDGF- AND VEGF-RECEPTOR RELATED, ISOFORM J"/>
    <property type="match status" value="1"/>
</dbReference>
<dbReference type="SUPFAM" id="SSF56112">
    <property type="entry name" value="Protein kinase-like (PK-like)"/>
    <property type="match status" value="1"/>
</dbReference>
<dbReference type="InterPro" id="IPR008266">
    <property type="entry name" value="Tyr_kinase_AS"/>
</dbReference>
<dbReference type="InterPro" id="IPR001245">
    <property type="entry name" value="Ser-Thr/Tyr_kinase_cat_dom"/>
</dbReference>
<dbReference type="InterPro" id="IPR011009">
    <property type="entry name" value="Kinase-like_dom_sf"/>
</dbReference>
<dbReference type="Gene3D" id="1.10.510.10">
    <property type="entry name" value="Transferase(Phosphotransferase) domain 1"/>
    <property type="match status" value="1"/>
</dbReference>
<evidence type="ECO:0000313" key="4">
    <source>
        <dbReference type="Proteomes" id="UP000887575"/>
    </source>
</evidence>
<dbReference type="InterPro" id="IPR050122">
    <property type="entry name" value="RTK"/>
</dbReference>
<feature type="transmembrane region" description="Helical" evidence="1">
    <location>
        <begin position="60"/>
        <end position="80"/>
    </location>
</feature>
<dbReference type="Pfam" id="PF07714">
    <property type="entry name" value="PK_Tyr_Ser-Thr"/>
    <property type="match status" value="1"/>
</dbReference>
<evidence type="ECO:0000259" key="3">
    <source>
        <dbReference type="PROSITE" id="PS50011"/>
    </source>
</evidence>
<dbReference type="InterPro" id="IPR020635">
    <property type="entry name" value="Tyr_kinase_cat_dom"/>
</dbReference>
<evidence type="ECO:0000256" key="1">
    <source>
        <dbReference type="SAM" id="Phobius"/>
    </source>
</evidence>
<dbReference type="GO" id="GO:0005524">
    <property type="term" value="F:ATP binding"/>
    <property type="evidence" value="ECO:0007669"/>
    <property type="project" value="InterPro"/>
</dbReference>
<dbReference type="GO" id="GO:0004714">
    <property type="term" value="F:transmembrane receptor protein tyrosine kinase activity"/>
    <property type="evidence" value="ECO:0007669"/>
    <property type="project" value="TreeGrafter"/>
</dbReference>
<dbReference type="PROSITE" id="PS00109">
    <property type="entry name" value="PROTEIN_KINASE_TYR"/>
    <property type="match status" value="1"/>
</dbReference>
<feature type="signal peptide" evidence="2">
    <location>
        <begin position="1"/>
        <end position="19"/>
    </location>
</feature>
<dbReference type="GO" id="GO:0043235">
    <property type="term" value="C:receptor complex"/>
    <property type="evidence" value="ECO:0007669"/>
    <property type="project" value="TreeGrafter"/>
</dbReference>
<dbReference type="GO" id="GO:0005886">
    <property type="term" value="C:plasma membrane"/>
    <property type="evidence" value="ECO:0007669"/>
    <property type="project" value="TreeGrafter"/>
</dbReference>
<keyword evidence="1" id="KW-1133">Transmembrane helix</keyword>
<dbReference type="Gene3D" id="3.30.200.20">
    <property type="entry name" value="Phosphorylase Kinase, domain 1"/>
    <property type="match status" value="1"/>
</dbReference>
<accession>A0AAF3FJU9</accession>
<organism evidence="4 5">
    <name type="scientific">Mesorhabditis belari</name>
    <dbReference type="NCBI Taxonomy" id="2138241"/>
    <lineage>
        <taxon>Eukaryota</taxon>
        <taxon>Metazoa</taxon>
        <taxon>Ecdysozoa</taxon>
        <taxon>Nematoda</taxon>
        <taxon>Chromadorea</taxon>
        <taxon>Rhabditida</taxon>
        <taxon>Rhabditina</taxon>
        <taxon>Rhabditomorpha</taxon>
        <taxon>Rhabditoidea</taxon>
        <taxon>Rhabditidae</taxon>
        <taxon>Mesorhabditinae</taxon>
        <taxon>Mesorhabditis</taxon>
    </lineage>
</organism>
<sequence length="331" mass="37699">MNDQKVLLIFLLIFLKVGAETTCVPGECDGVEVEEKAPFFEGNGSSTTEAPDKGGSKSPWYYVGFGVAAFGVLALVGYLCRCAKMRLCPQRTYRKIATPNVFERMMPMGSRKNDYRPYTMEPGTTKSIDPWEVELDSLFKSAIKLGSEHSVAIKMTHPHASDKDKSDLQQEIEFMKTLDDKLVQSDLIPLAWQVCDALTYLSSRNMIHRDVAARNVLLTNEKMAKLSDFGLCRLSSEMFYTTRGGKLPIKWMAPESLETAVFSEKTDVWSFGVFLFEKTLVKDCDEFEPLKRPNFQEIRQILYKLVEDTAEQYGYLEFRKTYYDFSPNAQS</sequence>
<dbReference type="SMART" id="SM00219">
    <property type="entry name" value="TyrKc"/>
    <property type="match status" value="1"/>
</dbReference>
<feature type="chain" id="PRO_5042233796" description="Protein kinase domain-containing protein" evidence="2">
    <location>
        <begin position="20"/>
        <end position="331"/>
    </location>
</feature>
<evidence type="ECO:0000313" key="5">
    <source>
        <dbReference type="WBParaSite" id="MBELARI_LOCUS6415"/>
    </source>
</evidence>
<dbReference type="GO" id="GO:0007169">
    <property type="term" value="P:cell surface receptor protein tyrosine kinase signaling pathway"/>
    <property type="evidence" value="ECO:0007669"/>
    <property type="project" value="TreeGrafter"/>
</dbReference>